<reference evidence="1 2" key="1">
    <citation type="journal article" date="2021" name="BMC Genomics">
        <title>Datura genome reveals duplications of psychoactive alkaloid biosynthetic genes and high mutation rate following tissue culture.</title>
        <authorList>
            <person name="Rajewski A."/>
            <person name="Carter-House D."/>
            <person name="Stajich J."/>
            <person name="Litt A."/>
        </authorList>
    </citation>
    <scope>NUCLEOTIDE SEQUENCE [LARGE SCALE GENOMIC DNA]</scope>
    <source>
        <strain evidence="1">AR-01</strain>
    </source>
</reference>
<accession>A0ABS8VJ15</accession>
<dbReference type="Proteomes" id="UP000823775">
    <property type="component" value="Unassembled WGS sequence"/>
</dbReference>
<proteinExistence type="predicted"/>
<keyword evidence="2" id="KW-1185">Reference proteome</keyword>
<evidence type="ECO:0000313" key="2">
    <source>
        <dbReference type="Proteomes" id="UP000823775"/>
    </source>
</evidence>
<dbReference type="EMBL" id="JACEIK010004686">
    <property type="protein sequence ID" value="MCD9646165.1"/>
    <property type="molecule type" value="Genomic_DNA"/>
</dbReference>
<sequence length="81" mass="8625">MTVFTYSISASSTTDAPTVQRLLGSSSGTSALNLASEGLVEAVSTKPRRLSLSETRKMPSVVLNICQCRDLLIIVIKPPES</sequence>
<comment type="caution">
    <text evidence="1">The sequence shown here is derived from an EMBL/GenBank/DDBJ whole genome shotgun (WGS) entry which is preliminary data.</text>
</comment>
<name>A0ABS8VJ15_DATST</name>
<protein>
    <submittedName>
        <fullName evidence="1">Uncharacterized protein</fullName>
    </submittedName>
</protein>
<gene>
    <name evidence="1" type="ORF">HAX54_035733</name>
</gene>
<organism evidence="1 2">
    <name type="scientific">Datura stramonium</name>
    <name type="common">Jimsonweed</name>
    <name type="synonym">Common thornapple</name>
    <dbReference type="NCBI Taxonomy" id="4076"/>
    <lineage>
        <taxon>Eukaryota</taxon>
        <taxon>Viridiplantae</taxon>
        <taxon>Streptophyta</taxon>
        <taxon>Embryophyta</taxon>
        <taxon>Tracheophyta</taxon>
        <taxon>Spermatophyta</taxon>
        <taxon>Magnoliopsida</taxon>
        <taxon>eudicotyledons</taxon>
        <taxon>Gunneridae</taxon>
        <taxon>Pentapetalae</taxon>
        <taxon>asterids</taxon>
        <taxon>lamiids</taxon>
        <taxon>Solanales</taxon>
        <taxon>Solanaceae</taxon>
        <taxon>Solanoideae</taxon>
        <taxon>Datureae</taxon>
        <taxon>Datura</taxon>
    </lineage>
</organism>
<evidence type="ECO:0000313" key="1">
    <source>
        <dbReference type="EMBL" id="MCD9646165.1"/>
    </source>
</evidence>